<evidence type="ECO:0000313" key="1">
    <source>
        <dbReference type="EMBL" id="OMP13881.1"/>
    </source>
</evidence>
<dbReference type="EMBL" id="AWUE01002969">
    <property type="protein sequence ID" value="OMP13881.1"/>
    <property type="molecule type" value="Genomic_DNA"/>
</dbReference>
<keyword evidence="2" id="KW-1185">Reference proteome</keyword>
<proteinExistence type="predicted"/>
<dbReference type="AlphaFoldDB" id="A0A1R3L3H3"/>
<organism evidence="1 2">
    <name type="scientific">Corchorus olitorius</name>
    <dbReference type="NCBI Taxonomy" id="93759"/>
    <lineage>
        <taxon>Eukaryota</taxon>
        <taxon>Viridiplantae</taxon>
        <taxon>Streptophyta</taxon>
        <taxon>Embryophyta</taxon>
        <taxon>Tracheophyta</taxon>
        <taxon>Spermatophyta</taxon>
        <taxon>Magnoliopsida</taxon>
        <taxon>eudicotyledons</taxon>
        <taxon>Gunneridae</taxon>
        <taxon>Pentapetalae</taxon>
        <taxon>rosids</taxon>
        <taxon>malvids</taxon>
        <taxon>Malvales</taxon>
        <taxon>Malvaceae</taxon>
        <taxon>Grewioideae</taxon>
        <taxon>Apeibeae</taxon>
        <taxon>Corchorus</taxon>
    </lineage>
</organism>
<name>A0A1R3L3H3_9ROSI</name>
<comment type="caution">
    <text evidence="1">The sequence shown here is derived from an EMBL/GenBank/DDBJ whole genome shotgun (WGS) entry which is preliminary data.</text>
</comment>
<gene>
    <name evidence="1" type="ORF">COLO4_00741</name>
</gene>
<feature type="non-terminal residue" evidence="1">
    <location>
        <position position="53"/>
    </location>
</feature>
<protein>
    <submittedName>
        <fullName evidence="1">Uncharacterized protein</fullName>
    </submittedName>
</protein>
<reference evidence="2" key="1">
    <citation type="submission" date="2013-09" db="EMBL/GenBank/DDBJ databases">
        <title>Corchorus olitorius genome sequencing.</title>
        <authorList>
            <person name="Alam M."/>
            <person name="Haque M.S."/>
            <person name="Islam M.S."/>
            <person name="Emdad E.M."/>
            <person name="Islam M.M."/>
            <person name="Ahmed B."/>
            <person name="Halim A."/>
            <person name="Hossen Q.M.M."/>
            <person name="Hossain M.Z."/>
            <person name="Ahmed R."/>
            <person name="Khan M.M."/>
            <person name="Islam R."/>
            <person name="Rashid M.M."/>
            <person name="Khan S.A."/>
            <person name="Rahman M.S."/>
            <person name="Alam M."/>
            <person name="Yahiya A.S."/>
            <person name="Khan M.S."/>
            <person name="Azam M.S."/>
            <person name="Haque T."/>
            <person name="Lashkar M.Z.H."/>
            <person name="Akhand A.I."/>
            <person name="Morshed G."/>
            <person name="Roy S."/>
            <person name="Uddin K.S."/>
            <person name="Rabeya T."/>
            <person name="Hossain A.S."/>
            <person name="Chowdhury A."/>
            <person name="Snigdha A.R."/>
            <person name="Mortoza M.S."/>
            <person name="Matin S.A."/>
            <person name="Hoque S.M.E."/>
            <person name="Islam M.K."/>
            <person name="Roy D.K."/>
            <person name="Haider R."/>
            <person name="Moosa M.M."/>
            <person name="Elias S.M."/>
            <person name="Hasan A.M."/>
            <person name="Jahan S."/>
            <person name="Shafiuddin M."/>
            <person name="Mahmood N."/>
            <person name="Shommy N.S."/>
        </authorList>
    </citation>
    <scope>NUCLEOTIDE SEQUENCE [LARGE SCALE GENOMIC DNA]</scope>
    <source>
        <strain evidence="2">cv. O-4</strain>
    </source>
</reference>
<dbReference type="Proteomes" id="UP000187203">
    <property type="component" value="Unassembled WGS sequence"/>
</dbReference>
<evidence type="ECO:0000313" key="2">
    <source>
        <dbReference type="Proteomes" id="UP000187203"/>
    </source>
</evidence>
<accession>A0A1R3L3H3</accession>
<sequence>MKNEFKAGDSVLFKSSDSERNGAVVSAIVKDELSRDLYDKEDVGPMYVITTVD</sequence>